<gene>
    <name evidence="1" type="ORF">CBQ26_00060</name>
</gene>
<organism evidence="1 2">
    <name type="scientific">Deinococcus indicus</name>
    <dbReference type="NCBI Taxonomy" id="223556"/>
    <lineage>
        <taxon>Bacteria</taxon>
        <taxon>Thermotogati</taxon>
        <taxon>Deinococcota</taxon>
        <taxon>Deinococci</taxon>
        <taxon>Deinococcales</taxon>
        <taxon>Deinococcaceae</taxon>
        <taxon>Deinococcus</taxon>
    </lineage>
</organism>
<reference evidence="1 2" key="1">
    <citation type="submission" date="2017-05" db="EMBL/GenBank/DDBJ databases">
        <title>De novo genome assembly of Deniococcus indicus strain DR1.</title>
        <authorList>
            <person name="Chauhan D."/>
            <person name="Yennamalli R.M."/>
            <person name="Priyadarshini R."/>
        </authorList>
    </citation>
    <scope>NUCLEOTIDE SEQUENCE [LARGE SCALE GENOMIC DNA]</scope>
    <source>
        <strain evidence="1 2">DR1</strain>
    </source>
</reference>
<dbReference type="AlphaFoldDB" id="A0A2D0A8G4"/>
<dbReference type="OrthoDB" id="9884889at2"/>
<dbReference type="EMBL" id="NHMK01000001">
    <property type="protein sequence ID" value="OWL99207.1"/>
    <property type="molecule type" value="Genomic_DNA"/>
</dbReference>
<dbReference type="RefSeq" id="WP_088246580.1">
    <property type="nucleotide sequence ID" value="NZ_NHMK01000001.1"/>
</dbReference>
<keyword evidence="2" id="KW-1185">Reference proteome</keyword>
<comment type="caution">
    <text evidence="1">The sequence shown here is derived from an EMBL/GenBank/DDBJ whole genome shotgun (WGS) entry which is preliminary data.</text>
</comment>
<dbReference type="Proteomes" id="UP000197208">
    <property type="component" value="Unassembled WGS sequence"/>
</dbReference>
<accession>A0A2D0A8G4</accession>
<proteinExistence type="predicted"/>
<protein>
    <submittedName>
        <fullName evidence="1">Uncharacterized protein</fullName>
    </submittedName>
</protein>
<sequence length="164" mass="17785">MKHTTKTTLRQALKVLSPTTLRMFAIEIGLVEHRRGRATNEVTAAQLADHVHAHPVRARQVAASLRAASKDPRFLPTLEALDGVRGAGPLTLSTWTLTPEGLHRVRVQHGQKPPVWVEYSTDARVGLIALAAPDAQVAAPILPSTFPETVGKELQALILPPTPR</sequence>
<name>A0A2D0A8G4_9DEIO</name>
<evidence type="ECO:0000313" key="1">
    <source>
        <dbReference type="EMBL" id="OWL99207.1"/>
    </source>
</evidence>
<evidence type="ECO:0000313" key="2">
    <source>
        <dbReference type="Proteomes" id="UP000197208"/>
    </source>
</evidence>